<evidence type="ECO:0000313" key="2">
    <source>
        <dbReference type="WBParaSite" id="nRc.2.0.1.t38001-RA"/>
    </source>
</evidence>
<protein>
    <submittedName>
        <fullName evidence="2">Uncharacterized protein</fullName>
    </submittedName>
</protein>
<proteinExistence type="predicted"/>
<reference evidence="2" key="1">
    <citation type="submission" date="2022-11" db="UniProtKB">
        <authorList>
            <consortium name="WormBaseParasite"/>
        </authorList>
    </citation>
    <scope>IDENTIFICATION</scope>
</reference>
<dbReference type="Proteomes" id="UP000887565">
    <property type="component" value="Unplaced"/>
</dbReference>
<dbReference type="WBParaSite" id="nRc.2.0.1.t38001-RA">
    <property type="protein sequence ID" value="nRc.2.0.1.t38001-RA"/>
    <property type="gene ID" value="nRc.2.0.1.g38001"/>
</dbReference>
<accession>A0A915KJ20</accession>
<dbReference type="AlphaFoldDB" id="A0A915KJ20"/>
<sequence length="79" mass="9222">MFFFHRQICHTNSSNVDFNAMNMASNAELKNPSGSKEFHQLKCLEWKKHKKGEELIMPLCHSSYNKDQLNVVEKMTTSM</sequence>
<evidence type="ECO:0000313" key="1">
    <source>
        <dbReference type="Proteomes" id="UP000887565"/>
    </source>
</evidence>
<name>A0A915KJ20_ROMCU</name>
<keyword evidence="1" id="KW-1185">Reference proteome</keyword>
<organism evidence="1 2">
    <name type="scientific">Romanomermis culicivorax</name>
    <name type="common">Nematode worm</name>
    <dbReference type="NCBI Taxonomy" id="13658"/>
    <lineage>
        <taxon>Eukaryota</taxon>
        <taxon>Metazoa</taxon>
        <taxon>Ecdysozoa</taxon>
        <taxon>Nematoda</taxon>
        <taxon>Enoplea</taxon>
        <taxon>Dorylaimia</taxon>
        <taxon>Mermithida</taxon>
        <taxon>Mermithoidea</taxon>
        <taxon>Mermithidae</taxon>
        <taxon>Romanomermis</taxon>
    </lineage>
</organism>